<dbReference type="Proteomes" id="UP000306477">
    <property type="component" value="Unassembled WGS sequence"/>
</dbReference>
<keyword evidence="4" id="KW-1185">Reference proteome</keyword>
<feature type="compositionally biased region" description="Polar residues" evidence="1">
    <location>
        <begin position="96"/>
        <end position="108"/>
    </location>
</feature>
<dbReference type="EMBL" id="SLUB01000002">
    <property type="protein sequence ID" value="THE15046.1"/>
    <property type="molecule type" value="Genomic_DNA"/>
</dbReference>
<feature type="transmembrane region" description="Helical" evidence="2">
    <location>
        <begin position="46"/>
        <end position="69"/>
    </location>
</feature>
<name>A0A4S3PZN2_9BACI</name>
<dbReference type="RefSeq" id="WP_161974824.1">
    <property type="nucleotide sequence ID" value="NZ_SLUB01000002.1"/>
</dbReference>
<proteinExistence type="predicted"/>
<keyword evidence="2" id="KW-1133">Transmembrane helix</keyword>
<evidence type="ECO:0000313" key="3">
    <source>
        <dbReference type="EMBL" id="THE15046.1"/>
    </source>
</evidence>
<protein>
    <recommendedName>
        <fullName evidence="5">GerMN domain-containing protein</fullName>
    </recommendedName>
</protein>
<dbReference type="AlphaFoldDB" id="A0A4S3PZN2"/>
<reference evidence="3 4" key="1">
    <citation type="journal article" date="2019" name="Indoor Air">
        <title>Impacts of indoor surface finishes on bacterial viability.</title>
        <authorList>
            <person name="Hu J."/>
            <person name="Maamar S.B."/>
            <person name="Glawe A.J."/>
            <person name="Gottel N."/>
            <person name="Gilbert J.A."/>
            <person name="Hartmann E.M."/>
        </authorList>
    </citation>
    <scope>NUCLEOTIDE SEQUENCE [LARGE SCALE GENOMIC DNA]</scope>
    <source>
        <strain evidence="3 4">AF060A6</strain>
    </source>
</reference>
<gene>
    <name evidence="3" type="ORF">E1I69_01665</name>
</gene>
<keyword evidence="2" id="KW-0812">Transmembrane</keyword>
<evidence type="ECO:0000256" key="1">
    <source>
        <dbReference type="SAM" id="MobiDB-lite"/>
    </source>
</evidence>
<accession>A0A4S3PZN2</accession>
<feature type="region of interest" description="Disordered" evidence="1">
    <location>
        <begin position="91"/>
        <end position="119"/>
    </location>
</feature>
<keyword evidence="2" id="KW-0472">Membrane</keyword>
<organism evidence="3 4">
    <name type="scientific">Bacillus timonensis</name>
    <dbReference type="NCBI Taxonomy" id="1033734"/>
    <lineage>
        <taxon>Bacteria</taxon>
        <taxon>Bacillati</taxon>
        <taxon>Bacillota</taxon>
        <taxon>Bacilli</taxon>
        <taxon>Bacillales</taxon>
        <taxon>Bacillaceae</taxon>
        <taxon>Bacillus</taxon>
    </lineage>
</organism>
<evidence type="ECO:0000256" key="2">
    <source>
        <dbReference type="SAM" id="Phobius"/>
    </source>
</evidence>
<comment type="caution">
    <text evidence="3">The sequence shown here is derived from an EMBL/GenBank/DDBJ whole genome shotgun (WGS) entry which is preliminary data.</text>
</comment>
<evidence type="ECO:0008006" key="5">
    <source>
        <dbReference type="Google" id="ProtNLM"/>
    </source>
</evidence>
<sequence>MMKKSEWNDEQLEQMLSQMPKMKDNRKPQEIYQNITLKMNNQKKRVWMVPTFASVAAALLLFILAPSFINNMGSSSSDSAEMPREEKSIAMDNNKETASNDNSASTIQKAEEPKSDEEVGIFSSEEQPVQRYAVHNVGENQVLLTYGVYLGGVMFPTIVSIVVESDGQDVVEQWQKNIPRLNEFIRQNEGWGIDELPESYFADFSEVETKDSAKAVRVDVNNTVHTESFASGQIAEFTQAINSFRYLLKDYQHAELFQNDQQGIMVGETGITENNIDLEKDTKKAYLYFMNEESGQKLLALTYEEFKTVEQALEAMKNDKTQGDYKLFSTIITEIKDINEDGSNLEVHFSEDAVLENTDDYILMLDAIMLTAKEFNFAEVTFYGNIDQIGSVRFGEPTPVPLAPNPLPIQ</sequence>
<evidence type="ECO:0000313" key="4">
    <source>
        <dbReference type="Proteomes" id="UP000306477"/>
    </source>
</evidence>